<sequence length="293" mass="33359">MAKRTTNPQQIEPTILVKSKSTFKNEIEDRINKGEEILKSTIQSESDFINIKKEYSLWTDYNLELLKQSFNIPTNEYRKSYDNAGEWNGFMVVSTMDSRTSIGEEVQKFTSKFKTKIDNLSKLYQKIDLLKSSEPEIQQIESAKVELDMNQVFIVHGHDELAQSETARFVSKLGFEPIILHEQASSGKTIIEKIEEYTNVGFGIVLYTPCDLGAKKGDEEHLKSRARQNVVFEHGYLIGKIGRENVCALVKGNIETPNDISGVVYVSMDGNWKLDLAKELRNSGYKVDMNLVI</sequence>
<protein>
    <submittedName>
        <fullName evidence="2">Putative nucleotide-binding protein</fullName>
    </submittedName>
</protein>
<dbReference type="Proteomes" id="UP000320773">
    <property type="component" value="Unassembled WGS sequence"/>
</dbReference>
<dbReference type="RefSeq" id="WP_243389425.1">
    <property type="nucleotide sequence ID" value="NZ_VFPJ01000001.1"/>
</dbReference>
<dbReference type="GO" id="GO:0050135">
    <property type="term" value="F:NADP+ nucleosidase activity"/>
    <property type="evidence" value="ECO:0007669"/>
    <property type="project" value="InterPro"/>
</dbReference>
<dbReference type="EMBL" id="VFPJ01000001">
    <property type="protein sequence ID" value="TQM42286.1"/>
    <property type="molecule type" value="Genomic_DNA"/>
</dbReference>
<accession>A0A543G868</accession>
<dbReference type="PIRSF" id="PIRSF032620">
    <property type="entry name" value="UCP032620"/>
    <property type="match status" value="1"/>
</dbReference>
<dbReference type="AlphaFoldDB" id="A0A543G868"/>
<gene>
    <name evidence="2" type="ORF">BC670_3334</name>
</gene>
<evidence type="ECO:0000259" key="1">
    <source>
        <dbReference type="Pfam" id="PF10137"/>
    </source>
</evidence>
<reference evidence="2 3" key="1">
    <citation type="submission" date="2019-06" db="EMBL/GenBank/DDBJ databases">
        <title>Genomic Encyclopedia of Archaeal and Bacterial Type Strains, Phase II (KMG-II): from individual species to whole genera.</title>
        <authorList>
            <person name="Goeker M."/>
        </authorList>
    </citation>
    <scope>NUCLEOTIDE SEQUENCE [LARGE SCALE GENOMIC DNA]</scope>
    <source>
        <strain evidence="2 3">DSM 24789</strain>
    </source>
</reference>
<dbReference type="InterPro" id="IPR019302">
    <property type="entry name" value="CAP12/PCTIR_TIR_dom"/>
</dbReference>
<feature type="domain" description="CD-NTase-associated protein 12/Pycsar effector protein TIR" evidence="1">
    <location>
        <begin position="151"/>
        <end position="269"/>
    </location>
</feature>
<evidence type="ECO:0000313" key="3">
    <source>
        <dbReference type="Proteomes" id="UP000320773"/>
    </source>
</evidence>
<organism evidence="2 3">
    <name type="scientific">Flavobacterium branchiophilum</name>
    <dbReference type="NCBI Taxonomy" id="55197"/>
    <lineage>
        <taxon>Bacteria</taxon>
        <taxon>Pseudomonadati</taxon>
        <taxon>Bacteroidota</taxon>
        <taxon>Flavobacteriia</taxon>
        <taxon>Flavobacteriales</taxon>
        <taxon>Flavobacteriaceae</taxon>
        <taxon>Flavobacterium</taxon>
    </lineage>
</organism>
<dbReference type="Pfam" id="PF10137">
    <property type="entry name" value="CAP12-PCTIR_TIR"/>
    <property type="match status" value="1"/>
</dbReference>
<evidence type="ECO:0000313" key="2">
    <source>
        <dbReference type="EMBL" id="TQM42286.1"/>
    </source>
</evidence>
<proteinExistence type="predicted"/>
<dbReference type="InterPro" id="IPR014571">
    <property type="entry name" value="UCP032620"/>
</dbReference>
<comment type="caution">
    <text evidence="2">The sequence shown here is derived from an EMBL/GenBank/DDBJ whole genome shotgun (WGS) entry which is preliminary data.</text>
</comment>
<name>A0A543G868_9FLAO</name>